<sequence>MEMVCKLLSELDAIGLGASDGMGNASRTKGLDIVIEDPSIIRSKGAPRGSTNAKLARWCRHCNRVGARQEELCNGIFNGENLSLLLTSKVIEEAAYGERRGSCKRARGS</sequence>
<comment type="caution">
    <text evidence="1">The sequence shown here is derived from an EMBL/GenBank/DDBJ whole genome shotgun (WGS) entry which is preliminary data.</text>
</comment>
<keyword evidence="2" id="KW-1185">Reference proteome</keyword>
<gene>
    <name evidence="1" type="ORF">PIB30_056371</name>
</gene>
<evidence type="ECO:0000313" key="2">
    <source>
        <dbReference type="Proteomes" id="UP001341840"/>
    </source>
</evidence>
<reference evidence="1 2" key="1">
    <citation type="journal article" date="2023" name="Plants (Basel)">
        <title>Bridging the Gap: Combining Genomics and Transcriptomics Approaches to Understand Stylosanthes scabra, an Orphan Legume from the Brazilian Caatinga.</title>
        <authorList>
            <person name="Ferreira-Neto J.R.C."/>
            <person name="da Silva M.D."/>
            <person name="Binneck E."/>
            <person name="de Melo N.F."/>
            <person name="da Silva R.H."/>
            <person name="de Melo A.L.T.M."/>
            <person name="Pandolfi V."/>
            <person name="Bustamante F.O."/>
            <person name="Brasileiro-Vidal A.C."/>
            <person name="Benko-Iseppon A.M."/>
        </authorList>
    </citation>
    <scope>NUCLEOTIDE SEQUENCE [LARGE SCALE GENOMIC DNA]</scope>
    <source>
        <tissue evidence="1">Leaves</tissue>
    </source>
</reference>
<dbReference type="Proteomes" id="UP001341840">
    <property type="component" value="Unassembled WGS sequence"/>
</dbReference>
<organism evidence="1 2">
    <name type="scientific">Stylosanthes scabra</name>
    <dbReference type="NCBI Taxonomy" id="79078"/>
    <lineage>
        <taxon>Eukaryota</taxon>
        <taxon>Viridiplantae</taxon>
        <taxon>Streptophyta</taxon>
        <taxon>Embryophyta</taxon>
        <taxon>Tracheophyta</taxon>
        <taxon>Spermatophyta</taxon>
        <taxon>Magnoliopsida</taxon>
        <taxon>eudicotyledons</taxon>
        <taxon>Gunneridae</taxon>
        <taxon>Pentapetalae</taxon>
        <taxon>rosids</taxon>
        <taxon>fabids</taxon>
        <taxon>Fabales</taxon>
        <taxon>Fabaceae</taxon>
        <taxon>Papilionoideae</taxon>
        <taxon>50 kb inversion clade</taxon>
        <taxon>dalbergioids sensu lato</taxon>
        <taxon>Dalbergieae</taxon>
        <taxon>Pterocarpus clade</taxon>
        <taxon>Stylosanthes</taxon>
    </lineage>
</organism>
<proteinExistence type="predicted"/>
<dbReference type="EMBL" id="JASCZI010060865">
    <property type="protein sequence ID" value="MED6136469.1"/>
    <property type="molecule type" value="Genomic_DNA"/>
</dbReference>
<protein>
    <submittedName>
        <fullName evidence="1">Uncharacterized protein</fullName>
    </submittedName>
</protein>
<name>A0ABU6SK29_9FABA</name>
<evidence type="ECO:0000313" key="1">
    <source>
        <dbReference type="EMBL" id="MED6136469.1"/>
    </source>
</evidence>
<accession>A0ABU6SK29</accession>